<dbReference type="Gene3D" id="3.30.40.10">
    <property type="entry name" value="Zinc/RING finger domain, C3HC4 (zinc finger)"/>
    <property type="match status" value="1"/>
</dbReference>
<protein>
    <recommendedName>
        <fullName evidence="5">RING-type domain-containing protein</fullName>
    </recommendedName>
</protein>
<evidence type="ECO:0000256" key="2">
    <source>
        <dbReference type="ARBA" id="ARBA00022771"/>
    </source>
</evidence>
<sequence length="259" mass="29746">MNSRSPSPTTPKSPCPNCSKTCKITSIYWPELKQILENDPSGFYDLDLECLCFERMSIFEDEHVRDPAMGSYTHGAHVLPCGHIFGEKCLVRMWEYANEADGWFACPACRQALGYHAHCYHDLNSLPMPQSLDEIKQFPYFRENVLVSNKCGDCIMMDEVRNLSSMAQNHLAPMDLREGEYLGVSISSPDAMWAPSTDPYKADPIVRTMRPFGVLKDFCELSRKSMSENWEGVWRSVDLRELEYRLHVFRVSGYPRAYT</sequence>
<proteinExistence type="predicted"/>
<comment type="caution">
    <text evidence="6">The sequence shown here is derived from an EMBL/GenBank/DDBJ whole genome shotgun (WGS) entry which is preliminary data.</text>
</comment>
<dbReference type="InterPro" id="IPR001841">
    <property type="entry name" value="Znf_RING"/>
</dbReference>
<evidence type="ECO:0000313" key="6">
    <source>
        <dbReference type="EMBL" id="KAH7273095.1"/>
    </source>
</evidence>
<gene>
    <name evidence="6" type="ORF">B0J15DRAFT_460810</name>
</gene>
<evidence type="ECO:0000256" key="1">
    <source>
        <dbReference type="ARBA" id="ARBA00022723"/>
    </source>
</evidence>
<keyword evidence="2 4" id="KW-0863">Zinc-finger</keyword>
<dbReference type="InterPro" id="IPR013083">
    <property type="entry name" value="Znf_RING/FYVE/PHD"/>
</dbReference>
<dbReference type="InterPro" id="IPR027370">
    <property type="entry name" value="Znf-RING_euk"/>
</dbReference>
<accession>A0A9P9L358</accession>
<evidence type="ECO:0000256" key="4">
    <source>
        <dbReference type="PROSITE-ProRule" id="PRU00175"/>
    </source>
</evidence>
<keyword evidence="3" id="KW-0862">Zinc</keyword>
<dbReference type="Proteomes" id="UP000736672">
    <property type="component" value="Unassembled WGS sequence"/>
</dbReference>
<dbReference type="SUPFAM" id="SSF57850">
    <property type="entry name" value="RING/U-box"/>
    <property type="match status" value="1"/>
</dbReference>
<dbReference type="AlphaFoldDB" id="A0A9P9L358"/>
<dbReference type="OrthoDB" id="8062037at2759"/>
<name>A0A9P9L358_FUSSL</name>
<organism evidence="6 7">
    <name type="scientific">Fusarium solani</name>
    <name type="common">Filamentous fungus</name>
    <dbReference type="NCBI Taxonomy" id="169388"/>
    <lineage>
        <taxon>Eukaryota</taxon>
        <taxon>Fungi</taxon>
        <taxon>Dikarya</taxon>
        <taxon>Ascomycota</taxon>
        <taxon>Pezizomycotina</taxon>
        <taxon>Sordariomycetes</taxon>
        <taxon>Hypocreomycetidae</taxon>
        <taxon>Hypocreales</taxon>
        <taxon>Nectriaceae</taxon>
        <taxon>Fusarium</taxon>
        <taxon>Fusarium solani species complex</taxon>
    </lineage>
</organism>
<evidence type="ECO:0000313" key="7">
    <source>
        <dbReference type="Proteomes" id="UP000736672"/>
    </source>
</evidence>
<dbReference type="Pfam" id="PF13445">
    <property type="entry name" value="zf-RING_UBOX"/>
    <property type="match status" value="1"/>
</dbReference>
<reference evidence="6" key="1">
    <citation type="journal article" date="2021" name="Nat. Commun.">
        <title>Genetic determinants of endophytism in the Arabidopsis root mycobiome.</title>
        <authorList>
            <person name="Mesny F."/>
            <person name="Miyauchi S."/>
            <person name="Thiergart T."/>
            <person name="Pickel B."/>
            <person name="Atanasova L."/>
            <person name="Karlsson M."/>
            <person name="Huettel B."/>
            <person name="Barry K.W."/>
            <person name="Haridas S."/>
            <person name="Chen C."/>
            <person name="Bauer D."/>
            <person name="Andreopoulos W."/>
            <person name="Pangilinan J."/>
            <person name="LaButti K."/>
            <person name="Riley R."/>
            <person name="Lipzen A."/>
            <person name="Clum A."/>
            <person name="Drula E."/>
            <person name="Henrissat B."/>
            <person name="Kohler A."/>
            <person name="Grigoriev I.V."/>
            <person name="Martin F.M."/>
            <person name="Hacquard S."/>
        </authorList>
    </citation>
    <scope>NUCLEOTIDE SEQUENCE</scope>
    <source>
        <strain evidence="6">FSSC 5 MPI-SDFR-AT-0091</strain>
    </source>
</reference>
<evidence type="ECO:0000259" key="5">
    <source>
        <dbReference type="PROSITE" id="PS50089"/>
    </source>
</evidence>
<dbReference type="GO" id="GO:0008270">
    <property type="term" value="F:zinc ion binding"/>
    <property type="evidence" value="ECO:0007669"/>
    <property type="project" value="UniProtKB-KW"/>
</dbReference>
<dbReference type="PROSITE" id="PS50089">
    <property type="entry name" value="ZF_RING_2"/>
    <property type="match status" value="1"/>
</dbReference>
<dbReference type="EMBL" id="JAGTJS010000003">
    <property type="protein sequence ID" value="KAH7273095.1"/>
    <property type="molecule type" value="Genomic_DNA"/>
</dbReference>
<feature type="domain" description="RING-type" evidence="5">
    <location>
        <begin position="51"/>
        <end position="110"/>
    </location>
</feature>
<evidence type="ECO:0000256" key="3">
    <source>
        <dbReference type="ARBA" id="ARBA00022833"/>
    </source>
</evidence>
<keyword evidence="7" id="KW-1185">Reference proteome</keyword>
<keyword evidence="1" id="KW-0479">Metal-binding</keyword>